<accession>A0A375GRH0</accession>
<keyword evidence="8" id="KW-0626">Porin</keyword>
<geneLocation type="plasmid" evidence="15">
    <name>co2235_mp</name>
</geneLocation>
<organism evidence="13 15">
    <name type="scientific">Cupriavidus oxalaticus</name>
    <dbReference type="NCBI Taxonomy" id="96344"/>
    <lineage>
        <taxon>Bacteria</taxon>
        <taxon>Pseudomonadati</taxon>
        <taxon>Pseudomonadota</taxon>
        <taxon>Betaproteobacteria</taxon>
        <taxon>Burkholderiales</taxon>
        <taxon>Burkholderiaceae</taxon>
        <taxon>Cupriavidus</taxon>
    </lineage>
</organism>
<evidence type="ECO:0000256" key="5">
    <source>
        <dbReference type="ARBA" id="ARBA00022692"/>
    </source>
</evidence>
<dbReference type="Gene3D" id="2.40.160.10">
    <property type="entry name" value="Porin"/>
    <property type="match status" value="1"/>
</dbReference>
<keyword evidence="10" id="KW-0998">Cell outer membrane</keyword>
<dbReference type="GO" id="GO:0015288">
    <property type="term" value="F:porin activity"/>
    <property type="evidence" value="ECO:0007669"/>
    <property type="project" value="UniProtKB-KW"/>
</dbReference>
<keyword evidence="4" id="KW-1134">Transmembrane beta strand</keyword>
<evidence type="ECO:0000256" key="11">
    <source>
        <dbReference type="SAM" id="SignalP"/>
    </source>
</evidence>
<dbReference type="GO" id="GO:0034220">
    <property type="term" value="P:monoatomic ion transmembrane transport"/>
    <property type="evidence" value="ECO:0007669"/>
    <property type="project" value="InterPro"/>
</dbReference>
<evidence type="ECO:0000313" key="15">
    <source>
        <dbReference type="Proteomes" id="UP000256862"/>
    </source>
</evidence>
<dbReference type="InterPro" id="IPR050298">
    <property type="entry name" value="Gram-neg_bact_OMP"/>
</dbReference>
<keyword evidence="9" id="KW-0472">Membrane</keyword>
<comment type="subcellular location">
    <subcellularLocation>
        <location evidence="1">Cell outer membrane</location>
        <topology evidence="1">Multi-pass membrane protein</topology>
    </subcellularLocation>
</comment>
<name>A0A375GRH0_9BURK</name>
<keyword evidence="3" id="KW-0813">Transport</keyword>
<dbReference type="PANTHER" id="PTHR34501">
    <property type="entry name" value="PROTEIN YDDL-RELATED"/>
    <property type="match status" value="1"/>
</dbReference>
<evidence type="ECO:0000256" key="4">
    <source>
        <dbReference type="ARBA" id="ARBA00022452"/>
    </source>
</evidence>
<evidence type="ECO:0000256" key="9">
    <source>
        <dbReference type="ARBA" id="ARBA00023136"/>
    </source>
</evidence>
<dbReference type="PRINTS" id="PR00182">
    <property type="entry name" value="ECOLNEIPORIN"/>
</dbReference>
<evidence type="ECO:0000256" key="10">
    <source>
        <dbReference type="ARBA" id="ARBA00023237"/>
    </source>
</evidence>
<dbReference type="PRINTS" id="PR00184">
    <property type="entry name" value="NEISSPPORIN"/>
</dbReference>
<comment type="subunit">
    <text evidence="2">Homotrimer.</text>
</comment>
<reference evidence="15" key="2">
    <citation type="submission" date="2018-01" db="EMBL/GenBank/DDBJ databases">
        <authorList>
            <person name="Gaut B.S."/>
            <person name="Morton B.R."/>
            <person name="Clegg M.T."/>
            <person name="Duvall M.R."/>
        </authorList>
    </citation>
    <scope>NUCLEOTIDE SEQUENCE [LARGE SCALE GENOMIC DNA]</scope>
</reference>
<reference evidence="13 15" key="1">
    <citation type="submission" date="2018-01" db="EMBL/GenBank/DDBJ databases">
        <authorList>
            <person name="Clerissi C."/>
        </authorList>
    </citation>
    <scope>NUCLEOTIDE SEQUENCE</scope>
    <source>
        <strain evidence="13">Cupriavidus oxalaticus LMG 2235</strain>
        <plasmid evidence="15">co2235_mp</plasmid>
    </source>
</reference>
<feature type="chain" id="PRO_5036070059" evidence="11">
    <location>
        <begin position="31"/>
        <end position="396"/>
    </location>
</feature>
<keyword evidence="7" id="KW-0406">Ion transport</keyword>
<feature type="domain" description="Porin" evidence="12">
    <location>
        <begin position="18"/>
        <end position="355"/>
    </location>
</feature>
<dbReference type="PROSITE" id="PS51257">
    <property type="entry name" value="PROKAR_LIPOPROTEIN"/>
    <property type="match status" value="1"/>
</dbReference>
<dbReference type="Proteomes" id="UP000256862">
    <property type="component" value="Plasmid CO2235_mp"/>
</dbReference>
<evidence type="ECO:0000259" key="12">
    <source>
        <dbReference type="Pfam" id="PF13609"/>
    </source>
</evidence>
<evidence type="ECO:0000313" key="13">
    <source>
        <dbReference type="EMBL" id="SPC07683.1"/>
    </source>
</evidence>
<evidence type="ECO:0000256" key="6">
    <source>
        <dbReference type="ARBA" id="ARBA00022729"/>
    </source>
</evidence>
<keyword evidence="6 11" id="KW-0732">Signal</keyword>
<dbReference type="EMBL" id="OGUS01000143">
    <property type="protein sequence ID" value="SPC24484.1"/>
    <property type="molecule type" value="Genomic_DNA"/>
</dbReference>
<dbReference type="EMBL" id="OGUS01000084">
    <property type="protein sequence ID" value="SPC07683.1"/>
    <property type="molecule type" value="Genomic_DNA"/>
</dbReference>
<dbReference type="GO" id="GO:0009279">
    <property type="term" value="C:cell outer membrane"/>
    <property type="evidence" value="ECO:0007669"/>
    <property type="project" value="UniProtKB-SubCell"/>
</dbReference>
<evidence type="ECO:0000256" key="1">
    <source>
        <dbReference type="ARBA" id="ARBA00004571"/>
    </source>
</evidence>
<dbReference type="InterPro" id="IPR023614">
    <property type="entry name" value="Porin_dom_sf"/>
</dbReference>
<gene>
    <name evidence="14" type="ORF">CO2235_MP80364</name>
    <name evidence="13" type="ORF">CO2235_U770125</name>
</gene>
<dbReference type="SUPFAM" id="SSF56935">
    <property type="entry name" value="Porins"/>
    <property type="match status" value="1"/>
</dbReference>
<dbReference type="InterPro" id="IPR001702">
    <property type="entry name" value="Porin_Gram-ve"/>
</dbReference>
<dbReference type="CDD" id="cd00342">
    <property type="entry name" value="gram_neg_porins"/>
    <property type="match status" value="1"/>
</dbReference>
<evidence type="ECO:0000256" key="7">
    <source>
        <dbReference type="ARBA" id="ARBA00023065"/>
    </source>
</evidence>
<sequence>MKTKNHGGWEQMKRAFLALAAATACGAVQAQSSVTLYGVIDVNLEYVNKVGVVPSAANGFNPGTGHSVFRENSGGYSGSRWGLRGTEDLGGGLKSIYVLESGFNADTGTQQQGGRTFGRQAFAGLKSDYGQVTFGRQYTSLFVSLANFVPARFATQYEPAGVIAGANFREDNVAQYTGTFGPITAMAHWSFGVGTTLPQINPGIPTLGGNGEVPGQFRRDSAYGAGLTYINGPLGLGLAYDQWNPTIGTSNGTLKKAAVMASYSIGAGKVMGGYRWGQNKDQTGREFLRDDFYWIGGQYRLSPALDFTLEYDYQNLKNVGGNTHAANPWQIALIVDYAFSKRTDVYLTTAYTRNAGLTMDSAASGFATSLALGNSYSLSNGQKSMFGAAVGIRHIF</sequence>
<dbReference type="GO" id="GO:0046930">
    <property type="term" value="C:pore complex"/>
    <property type="evidence" value="ECO:0007669"/>
    <property type="project" value="UniProtKB-KW"/>
</dbReference>
<keyword evidence="5" id="KW-0812">Transmembrane</keyword>
<protein>
    <submittedName>
        <fullName evidence="13">Membrane protein</fullName>
    </submittedName>
</protein>
<feature type="signal peptide" evidence="11">
    <location>
        <begin position="1"/>
        <end position="30"/>
    </location>
</feature>
<evidence type="ECO:0000256" key="3">
    <source>
        <dbReference type="ARBA" id="ARBA00022448"/>
    </source>
</evidence>
<dbReference type="InterPro" id="IPR033900">
    <property type="entry name" value="Gram_neg_porin_domain"/>
</dbReference>
<dbReference type="InterPro" id="IPR002299">
    <property type="entry name" value="Porin_Neis"/>
</dbReference>
<proteinExistence type="predicted"/>
<dbReference type="PANTHER" id="PTHR34501:SF9">
    <property type="entry name" value="MAJOR OUTER MEMBRANE PROTEIN P.IA"/>
    <property type="match status" value="1"/>
</dbReference>
<dbReference type="Pfam" id="PF13609">
    <property type="entry name" value="Porin_4"/>
    <property type="match status" value="1"/>
</dbReference>
<evidence type="ECO:0000256" key="2">
    <source>
        <dbReference type="ARBA" id="ARBA00011233"/>
    </source>
</evidence>
<dbReference type="AlphaFoldDB" id="A0A375GRH0"/>
<comment type="caution">
    <text evidence="13">The sequence shown here is derived from an EMBL/GenBank/DDBJ whole genome shotgun (WGS) entry which is preliminary data.</text>
</comment>
<evidence type="ECO:0000313" key="14">
    <source>
        <dbReference type="EMBL" id="SPC24484.1"/>
    </source>
</evidence>
<evidence type="ECO:0000256" key="8">
    <source>
        <dbReference type="ARBA" id="ARBA00023114"/>
    </source>
</evidence>